<name>A0A3N2C4Q1_9MICO</name>
<evidence type="ECO:0000256" key="5">
    <source>
        <dbReference type="ARBA" id="ARBA00022605"/>
    </source>
</evidence>
<dbReference type="PANTHER" id="PTHR37468">
    <property type="entry name" value="SULFATE TRANSPORTER CYSZ"/>
    <property type="match status" value="1"/>
</dbReference>
<dbReference type="Pfam" id="PF07264">
    <property type="entry name" value="EI24"/>
    <property type="match status" value="1"/>
</dbReference>
<evidence type="ECO:0000256" key="6">
    <source>
        <dbReference type="ARBA" id="ARBA00022692"/>
    </source>
</evidence>
<feature type="transmembrane region" description="Helical" evidence="10">
    <location>
        <begin position="223"/>
        <end position="248"/>
    </location>
</feature>
<evidence type="ECO:0000256" key="10">
    <source>
        <dbReference type="SAM" id="Phobius"/>
    </source>
</evidence>
<protein>
    <submittedName>
        <fullName evidence="11">Uncharacterized protein involved in cysteine biosynthesis</fullName>
    </submittedName>
</protein>
<comment type="subcellular location">
    <subcellularLocation>
        <location evidence="1">Membrane</location>
        <topology evidence="1">Multi-pass membrane protein</topology>
    </subcellularLocation>
</comment>
<keyword evidence="7 10" id="KW-1133">Transmembrane helix</keyword>
<dbReference type="GO" id="GO:0000103">
    <property type="term" value="P:sulfate assimilation"/>
    <property type="evidence" value="ECO:0007669"/>
    <property type="project" value="TreeGrafter"/>
</dbReference>
<feature type="transmembrane region" description="Helical" evidence="10">
    <location>
        <begin position="46"/>
        <end position="70"/>
    </location>
</feature>
<dbReference type="GO" id="GO:0019344">
    <property type="term" value="P:cysteine biosynthetic process"/>
    <property type="evidence" value="ECO:0007669"/>
    <property type="project" value="TreeGrafter"/>
</dbReference>
<evidence type="ECO:0000256" key="4">
    <source>
        <dbReference type="ARBA" id="ARBA00022519"/>
    </source>
</evidence>
<dbReference type="GO" id="GO:0009675">
    <property type="term" value="F:high-affinity sulfate:proton symporter activity"/>
    <property type="evidence" value="ECO:0007669"/>
    <property type="project" value="TreeGrafter"/>
</dbReference>
<reference evidence="11 12" key="1">
    <citation type="submission" date="2018-11" db="EMBL/GenBank/DDBJ databases">
        <title>Sequencing the genomes of 1000 actinobacteria strains.</title>
        <authorList>
            <person name="Klenk H.-P."/>
        </authorList>
    </citation>
    <scope>NUCLEOTIDE SEQUENCE [LARGE SCALE GENOMIC DNA]</scope>
    <source>
        <strain evidence="11 12">DSM 14012</strain>
    </source>
</reference>
<evidence type="ECO:0000256" key="8">
    <source>
        <dbReference type="ARBA" id="ARBA00023032"/>
    </source>
</evidence>
<dbReference type="PANTHER" id="PTHR37468:SF1">
    <property type="entry name" value="SULFATE TRANSPORTER CYSZ"/>
    <property type="match status" value="1"/>
</dbReference>
<feature type="transmembrane region" description="Helical" evidence="10">
    <location>
        <begin position="90"/>
        <end position="115"/>
    </location>
</feature>
<keyword evidence="12" id="KW-1185">Reference proteome</keyword>
<dbReference type="GO" id="GO:0005886">
    <property type="term" value="C:plasma membrane"/>
    <property type="evidence" value="ECO:0007669"/>
    <property type="project" value="TreeGrafter"/>
</dbReference>
<dbReference type="InterPro" id="IPR059112">
    <property type="entry name" value="CysZ/EI24"/>
</dbReference>
<keyword evidence="2" id="KW-0813">Transport</keyword>
<keyword evidence="4" id="KW-0997">Cell inner membrane</keyword>
<evidence type="ECO:0000313" key="12">
    <source>
        <dbReference type="Proteomes" id="UP000266915"/>
    </source>
</evidence>
<dbReference type="Proteomes" id="UP000266915">
    <property type="component" value="Unassembled WGS sequence"/>
</dbReference>
<evidence type="ECO:0000256" key="3">
    <source>
        <dbReference type="ARBA" id="ARBA00022475"/>
    </source>
</evidence>
<sequence length="270" mass="28456">MKPADSTAPTAQHPGVVGSFLEGIGILFGGFRLWGTSPKRMLLGMVPAAIVGVVFIALLVVLGVTAATIVDWATPFADTWDEPYRSSIRVAAAVALVAVAVVVMLYAYAAATLLVGDPFYERIWADVERTLGDAPPESGESAWRGLLTGVTRALGLLLLTIPTAAVLFLLGFVPVIGQTVVPVLGLAVSGWFLALELTGYAFDARGLSLRDRRRNLARRRARTLGFGMTVAVLFLVPVLSVLVMPAAVSGATVLARRSLTEQVGTLSARA</sequence>
<evidence type="ECO:0000256" key="2">
    <source>
        <dbReference type="ARBA" id="ARBA00022448"/>
    </source>
</evidence>
<feature type="transmembrane region" description="Helical" evidence="10">
    <location>
        <begin position="183"/>
        <end position="202"/>
    </location>
</feature>
<keyword evidence="5" id="KW-0028">Amino-acid biosynthesis</keyword>
<comment type="caution">
    <text evidence="11">The sequence shown here is derived from an EMBL/GenBank/DDBJ whole genome shotgun (WGS) entry which is preliminary data.</text>
</comment>
<feature type="transmembrane region" description="Helical" evidence="10">
    <location>
        <begin position="153"/>
        <end position="177"/>
    </location>
</feature>
<dbReference type="AlphaFoldDB" id="A0A3N2C4Q1"/>
<keyword evidence="3" id="KW-1003">Cell membrane</keyword>
<evidence type="ECO:0000256" key="9">
    <source>
        <dbReference type="ARBA" id="ARBA00023136"/>
    </source>
</evidence>
<feature type="transmembrane region" description="Helical" evidence="10">
    <location>
        <begin position="15"/>
        <end position="34"/>
    </location>
</feature>
<accession>A0A3N2C4Q1</accession>
<gene>
    <name evidence="11" type="ORF">EDD42_2560</name>
</gene>
<keyword evidence="8" id="KW-0764">Sulfate transport</keyword>
<dbReference type="InterPro" id="IPR050480">
    <property type="entry name" value="CysZ-like"/>
</dbReference>
<keyword evidence="6 10" id="KW-0812">Transmembrane</keyword>
<dbReference type="EMBL" id="RKHL01000001">
    <property type="protein sequence ID" value="ROR82469.1"/>
    <property type="molecule type" value="Genomic_DNA"/>
</dbReference>
<keyword evidence="9 10" id="KW-0472">Membrane</keyword>
<organism evidence="11 12">
    <name type="scientific">Plantibacter flavus</name>
    <dbReference type="NCBI Taxonomy" id="150123"/>
    <lineage>
        <taxon>Bacteria</taxon>
        <taxon>Bacillati</taxon>
        <taxon>Actinomycetota</taxon>
        <taxon>Actinomycetes</taxon>
        <taxon>Micrococcales</taxon>
        <taxon>Microbacteriaceae</taxon>
        <taxon>Plantibacter</taxon>
    </lineage>
</organism>
<evidence type="ECO:0000256" key="1">
    <source>
        <dbReference type="ARBA" id="ARBA00004141"/>
    </source>
</evidence>
<dbReference type="RefSeq" id="WP_085513475.1">
    <property type="nucleotide sequence ID" value="NZ_FXAP01000005.1"/>
</dbReference>
<proteinExistence type="predicted"/>
<evidence type="ECO:0000256" key="7">
    <source>
        <dbReference type="ARBA" id="ARBA00022989"/>
    </source>
</evidence>
<evidence type="ECO:0000313" key="11">
    <source>
        <dbReference type="EMBL" id="ROR82469.1"/>
    </source>
</evidence>